<dbReference type="PANTHER" id="PTHR11818">
    <property type="entry name" value="BETA/GAMMA CRYSTALLIN"/>
    <property type="match status" value="1"/>
</dbReference>
<evidence type="ECO:0000313" key="2">
    <source>
        <dbReference type="Proteomes" id="UP000749559"/>
    </source>
</evidence>
<dbReference type="PROSITE" id="PS50231">
    <property type="entry name" value="RICIN_B_LECTIN"/>
    <property type="match status" value="1"/>
</dbReference>
<dbReference type="SMART" id="SM00458">
    <property type="entry name" value="RICIN"/>
    <property type="match status" value="1"/>
</dbReference>
<dbReference type="Pfam" id="PF00652">
    <property type="entry name" value="Ricin_B_lectin"/>
    <property type="match status" value="1"/>
</dbReference>
<dbReference type="SUPFAM" id="SSF50370">
    <property type="entry name" value="Ricin B-like lectins"/>
    <property type="match status" value="1"/>
</dbReference>
<accession>A0A8J1TX68</accession>
<proteinExistence type="predicted"/>
<dbReference type="AlphaFoldDB" id="A0A8J1TX68"/>
<protein>
    <submittedName>
        <fullName evidence="1">Uncharacterized protein</fullName>
    </submittedName>
</protein>
<dbReference type="CDD" id="cd00161">
    <property type="entry name" value="beta-trefoil_Ricin-like"/>
    <property type="match status" value="1"/>
</dbReference>
<evidence type="ECO:0000313" key="1">
    <source>
        <dbReference type="EMBL" id="CAH1797243.1"/>
    </source>
</evidence>
<name>A0A8J1TX68_OWEFU</name>
<dbReference type="OrthoDB" id="26589at2759"/>
<dbReference type="InterPro" id="IPR035992">
    <property type="entry name" value="Ricin_B-like_lectins"/>
</dbReference>
<dbReference type="InterPro" id="IPR000772">
    <property type="entry name" value="Ricin_B_lectin"/>
</dbReference>
<dbReference type="Gene3D" id="2.80.10.50">
    <property type="match status" value="1"/>
</dbReference>
<gene>
    <name evidence="1" type="ORF">OFUS_LOCUS21568</name>
</gene>
<dbReference type="PANTHER" id="PTHR11818:SF42">
    <property type="entry name" value="VOLTAGE-GATED HYDROGEN CHANNEL 1"/>
    <property type="match status" value="1"/>
</dbReference>
<dbReference type="Proteomes" id="UP000749559">
    <property type="component" value="Unassembled WGS sequence"/>
</dbReference>
<organism evidence="1 2">
    <name type="scientific">Owenia fusiformis</name>
    <name type="common">Polychaete worm</name>
    <dbReference type="NCBI Taxonomy" id="6347"/>
    <lineage>
        <taxon>Eukaryota</taxon>
        <taxon>Metazoa</taxon>
        <taxon>Spiralia</taxon>
        <taxon>Lophotrochozoa</taxon>
        <taxon>Annelida</taxon>
        <taxon>Polychaeta</taxon>
        <taxon>Sedentaria</taxon>
        <taxon>Canalipalpata</taxon>
        <taxon>Sabellida</taxon>
        <taxon>Oweniida</taxon>
        <taxon>Oweniidae</taxon>
        <taxon>Owenia</taxon>
    </lineage>
</organism>
<dbReference type="InterPro" id="IPR050252">
    <property type="entry name" value="Beta/Gamma-Crystallin"/>
</dbReference>
<sequence>MLDIIEQRERQYGNKRKMAGQWFMIRNKMNGLVLDIESNNTEPGASIVMWTPNCSDNQLWTVENNHIISKLSGMAIDIEGGNPTQGTRIVTWHQEDKEWQKWSFEGSGALVSQLGGGTLCLDVIDQQMEPGCKVGIWNHNGGENQQWELVLAPGCF</sequence>
<comment type="caution">
    <text evidence="1">The sequence shown here is derived from an EMBL/GenBank/DDBJ whole genome shotgun (WGS) entry which is preliminary data.</text>
</comment>
<reference evidence="1" key="1">
    <citation type="submission" date="2022-03" db="EMBL/GenBank/DDBJ databases">
        <authorList>
            <person name="Martin C."/>
        </authorList>
    </citation>
    <scope>NUCLEOTIDE SEQUENCE</scope>
</reference>
<dbReference type="EMBL" id="CAIIXF020000010">
    <property type="protein sequence ID" value="CAH1797243.1"/>
    <property type="molecule type" value="Genomic_DNA"/>
</dbReference>
<keyword evidence="2" id="KW-1185">Reference proteome</keyword>